<keyword evidence="4" id="KW-0430">Lectin</keyword>
<feature type="compositionally biased region" description="Acidic residues" evidence="12">
    <location>
        <begin position="474"/>
        <end position="487"/>
    </location>
</feature>
<comment type="subcellular location">
    <subcellularLocation>
        <location evidence="1">Endoplasmic reticulum lumen</location>
    </subcellularLocation>
</comment>
<evidence type="ECO:0000256" key="6">
    <source>
        <dbReference type="ARBA" id="ARBA00023157"/>
    </source>
</evidence>
<feature type="region of interest" description="Disordered" evidence="12">
    <location>
        <begin position="330"/>
        <end position="406"/>
    </location>
</feature>
<evidence type="ECO:0000256" key="10">
    <source>
        <dbReference type="ARBA" id="ARBA00069647"/>
    </source>
</evidence>
<dbReference type="InterPro" id="IPR045149">
    <property type="entry name" value="OS-9-like"/>
</dbReference>
<evidence type="ECO:0000256" key="7">
    <source>
        <dbReference type="ARBA" id="ARBA00023180"/>
    </source>
</evidence>
<accession>A0A2T7PUM5</accession>
<evidence type="ECO:0000256" key="12">
    <source>
        <dbReference type="SAM" id="MobiDB-lite"/>
    </source>
</evidence>
<feature type="region of interest" description="Disordered" evidence="12">
    <location>
        <begin position="638"/>
        <end position="674"/>
    </location>
</feature>
<dbReference type="GO" id="GO:0030246">
    <property type="term" value="F:carbohydrate binding"/>
    <property type="evidence" value="ECO:0007669"/>
    <property type="project" value="UniProtKB-KW"/>
</dbReference>
<keyword evidence="15" id="KW-1185">Reference proteome</keyword>
<dbReference type="Pfam" id="PF07915">
    <property type="entry name" value="PRKCSH"/>
    <property type="match status" value="1"/>
</dbReference>
<feature type="compositionally biased region" description="Acidic residues" evidence="12">
    <location>
        <begin position="393"/>
        <end position="406"/>
    </location>
</feature>
<evidence type="ECO:0000256" key="11">
    <source>
        <dbReference type="SAM" id="Coils"/>
    </source>
</evidence>
<comment type="function">
    <text evidence="8">Lectin component of the HRD1 complex, which functions in endoplasmic reticulum (ER) quality control and ER-associated degradation (ERAD). Specifically recognizes and binds improperly folded glycoproteins as well as hyperglycosylated proteins, retain them in the ER, and transfers them to the ubiquitination machinery and promote their degradation. Possible targets include TRPV4 as well as hyperglycosylated HSP90B1.</text>
</comment>
<comment type="similarity">
    <text evidence="2">Belongs to the OS-9 family.</text>
</comment>
<dbReference type="FunFam" id="2.70.130.10:FF:000002">
    <property type="entry name" value="protein OS-9 isoform X1"/>
    <property type="match status" value="1"/>
</dbReference>
<reference evidence="14 15" key="1">
    <citation type="submission" date="2018-04" db="EMBL/GenBank/DDBJ databases">
        <title>The genome of golden apple snail Pomacea canaliculata provides insight into stress tolerance and invasive adaptation.</title>
        <authorList>
            <person name="Liu C."/>
            <person name="Liu B."/>
            <person name="Ren Y."/>
            <person name="Zhang Y."/>
            <person name="Wang H."/>
            <person name="Li S."/>
            <person name="Jiang F."/>
            <person name="Yin L."/>
            <person name="Zhang G."/>
            <person name="Qian W."/>
            <person name="Fan W."/>
        </authorList>
    </citation>
    <scope>NUCLEOTIDE SEQUENCE [LARGE SCALE GENOMIC DNA]</scope>
    <source>
        <strain evidence="14">SZHN2017</strain>
        <tissue evidence="14">Muscle</tissue>
    </source>
</reference>
<dbReference type="InterPro" id="IPR044865">
    <property type="entry name" value="MRH_dom"/>
</dbReference>
<evidence type="ECO:0000256" key="1">
    <source>
        <dbReference type="ARBA" id="ARBA00004319"/>
    </source>
</evidence>
<protein>
    <recommendedName>
        <fullName evidence="10">Protein OS-9</fullName>
    </recommendedName>
</protein>
<dbReference type="PROSITE" id="PS51914">
    <property type="entry name" value="MRH"/>
    <property type="match status" value="1"/>
</dbReference>
<name>A0A2T7PUM5_POMCA</name>
<evidence type="ECO:0000256" key="9">
    <source>
        <dbReference type="ARBA" id="ARBA00066177"/>
    </source>
</evidence>
<keyword evidence="11" id="KW-0175">Coiled coil</keyword>
<dbReference type="GO" id="GO:0030968">
    <property type="term" value="P:endoplasmic reticulum unfolded protein response"/>
    <property type="evidence" value="ECO:0007669"/>
    <property type="project" value="InterPro"/>
</dbReference>
<keyword evidence="3" id="KW-0732">Signal</keyword>
<evidence type="ECO:0000256" key="4">
    <source>
        <dbReference type="ARBA" id="ARBA00022734"/>
    </source>
</evidence>
<dbReference type="SUPFAM" id="SSF50911">
    <property type="entry name" value="Mannose 6-phosphate receptor domain"/>
    <property type="match status" value="1"/>
</dbReference>
<evidence type="ECO:0000313" key="14">
    <source>
        <dbReference type="EMBL" id="PVD37121.1"/>
    </source>
</evidence>
<dbReference type="STRING" id="400727.A0A2T7PUM5"/>
<evidence type="ECO:0000256" key="8">
    <source>
        <dbReference type="ARBA" id="ARBA00053710"/>
    </source>
</evidence>
<organism evidence="14 15">
    <name type="scientific">Pomacea canaliculata</name>
    <name type="common">Golden apple snail</name>
    <dbReference type="NCBI Taxonomy" id="400727"/>
    <lineage>
        <taxon>Eukaryota</taxon>
        <taxon>Metazoa</taxon>
        <taxon>Spiralia</taxon>
        <taxon>Lophotrochozoa</taxon>
        <taxon>Mollusca</taxon>
        <taxon>Gastropoda</taxon>
        <taxon>Caenogastropoda</taxon>
        <taxon>Architaenioglossa</taxon>
        <taxon>Ampullarioidea</taxon>
        <taxon>Ampullariidae</taxon>
        <taxon>Pomacea</taxon>
    </lineage>
</organism>
<dbReference type="GO" id="GO:0005788">
    <property type="term" value="C:endoplasmic reticulum lumen"/>
    <property type="evidence" value="ECO:0007669"/>
    <property type="project" value="UniProtKB-SubCell"/>
</dbReference>
<dbReference type="Proteomes" id="UP000245119">
    <property type="component" value="Linkage Group LG2"/>
</dbReference>
<feature type="compositionally biased region" description="Low complexity" evidence="12">
    <location>
        <begin position="656"/>
        <end position="668"/>
    </location>
</feature>
<comment type="caution">
    <text evidence="14">The sequence shown here is derived from an EMBL/GenBank/DDBJ whole genome shotgun (WGS) entry which is preliminary data.</text>
</comment>
<sequence length="674" mass="75877">MNIEELQSTNYGIDIVSDPIAISQAVPESAIVVTSRHGQQYQCTYPSTVEQEKQKEEKEKEALEKGVIQLLNPIGIGPCLIKTKDWWSYELCYGKYIRQYHLEDGKIKGNIIYLGLYESEFDWSNETLKETRIRSKTPAGRYHSQYYTNGTKCDLTGMGRQTEVRYLCKEASEDYIARVDEPETCVYILTVYTSRLCSHPDLKAPTLTQPIPITCAPLLSQDEYLHYKHHMEVLRQEEEAARAKAKAIVEQLEKSQAEEEATKENAAMESGLASSLNSILKKTLSKEIKEGSAEPSETKTDNSSPLTWKAIKDIDELEKLLVDPQGILHNMDMNSKNKEKPVKVNTEADPKKEDTGKTETAKSGSERQDSGEEPVKQDKEEEMKTAEQQTKEEGEETDMEMEEFERELEKLRKRQIKSHKRLGSIKERVRAAVVSQFKDIIQEAEEEVGVLANKETALQQLASSLNQLMQKLEETEEEISEMDEEINDMATSKESKKESTDSATTTNVEDDKEEEEQIASEDSAHSRVQAPPAIKQDAKLLPKQQKKMLESSVKDGLEKAGVDTGNLKVHVKIITSGHILGDDNEEPIHVLSEEDSASFQNMIVAILGGNNEAEKEYEKHSQLENNYNFVYNKQSSMALTQTASEQPITNDDNDDSSSSQSRSPSTPSETAPGL</sequence>
<comment type="subunit">
    <text evidence="9">Component of the HRD1 complex, which comprises at least SYNV1/HRD1, DERL1/2, FAM8A1, HERPUD1/HERP, OS9, SEL1L and UBE2J1. FAM8A1 is stabilized by interaction with SYNV1, which prevents its proteasomal degradation. OS9 and UBE2J1 recruitment to the complex may be mediated by SEL1L. Through this complex, may interact with ERLEC1 and HSPA5. Interacts (via C-terminus) with CPNE6 (via second C2 domain); this interaction occurs in a calcium-dependent manner in vitro. Interacts with CREB3.</text>
</comment>
<dbReference type="InterPro" id="IPR012913">
    <property type="entry name" value="OS9-like_dom"/>
</dbReference>
<dbReference type="GO" id="GO:0030970">
    <property type="term" value="P:retrograde protein transport, ER to cytosol"/>
    <property type="evidence" value="ECO:0007669"/>
    <property type="project" value="TreeGrafter"/>
</dbReference>
<evidence type="ECO:0000256" key="2">
    <source>
        <dbReference type="ARBA" id="ARBA00009918"/>
    </source>
</evidence>
<dbReference type="AlphaFoldDB" id="A0A2T7PUM5"/>
<dbReference type="Gene3D" id="2.70.130.10">
    <property type="entry name" value="Mannose-6-phosphate receptor binding domain"/>
    <property type="match status" value="1"/>
</dbReference>
<evidence type="ECO:0000256" key="5">
    <source>
        <dbReference type="ARBA" id="ARBA00022824"/>
    </source>
</evidence>
<evidence type="ECO:0000259" key="13">
    <source>
        <dbReference type="PROSITE" id="PS51914"/>
    </source>
</evidence>
<keyword evidence="5" id="KW-0256">Endoplasmic reticulum</keyword>
<dbReference type="EMBL" id="PZQS01000002">
    <property type="protein sequence ID" value="PVD37121.1"/>
    <property type="molecule type" value="Genomic_DNA"/>
</dbReference>
<dbReference type="PANTHER" id="PTHR15414">
    <property type="entry name" value="OS-9-RELATED"/>
    <property type="match status" value="1"/>
</dbReference>
<feature type="compositionally biased region" description="Acidic residues" evidence="12">
    <location>
        <begin position="508"/>
        <end position="519"/>
    </location>
</feature>
<gene>
    <name evidence="14" type="ORF">C0Q70_04116</name>
</gene>
<feature type="compositionally biased region" description="Basic and acidic residues" evidence="12">
    <location>
        <begin position="547"/>
        <end position="561"/>
    </location>
</feature>
<feature type="domain" description="MRH" evidence="13">
    <location>
        <begin position="77"/>
        <end position="199"/>
    </location>
</feature>
<feature type="compositionally biased region" description="Basic and acidic residues" evidence="12">
    <location>
        <begin position="491"/>
        <end position="500"/>
    </location>
</feature>
<dbReference type="OrthoDB" id="448954at2759"/>
<keyword evidence="6" id="KW-1015">Disulfide bond</keyword>
<evidence type="ECO:0000256" key="3">
    <source>
        <dbReference type="ARBA" id="ARBA00022729"/>
    </source>
</evidence>
<feature type="coiled-coil region" evidence="11">
    <location>
        <begin position="231"/>
        <end position="269"/>
    </location>
</feature>
<keyword evidence="7" id="KW-0325">Glycoprotein</keyword>
<feature type="compositionally biased region" description="Polar residues" evidence="12">
    <location>
        <begin position="638"/>
        <end position="648"/>
    </location>
</feature>
<evidence type="ECO:0000313" key="15">
    <source>
        <dbReference type="Proteomes" id="UP000245119"/>
    </source>
</evidence>
<dbReference type="PANTHER" id="PTHR15414:SF5">
    <property type="entry name" value="PROTEIN OS-9"/>
    <property type="match status" value="1"/>
</dbReference>
<feature type="compositionally biased region" description="Basic and acidic residues" evidence="12">
    <location>
        <begin position="335"/>
        <end position="392"/>
    </location>
</feature>
<proteinExistence type="inferred from homology"/>
<dbReference type="InterPro" id="IPR009011">
    <property type="entry name" value="Man6P_isomerase_rcpt-bd_dom_sf"/>
</dbReference>
<feature type="region of interest" description="Disordered" evidence="12">
    <location>
        <begin position="473"/>
        <end position="562"/>
    </location>
</feature>